<dbReference type="GO" id="GO:0072670">
    <property type="term" value="P:mitochondrial tRNA threonylcarbamoyladenosine modification"/>
    <property type="evidence" value="ECO:0007669"/>
    <property type="project" value="TreeGrafter"/>
</dbReference>
<evidence type="ECO:0000256" key="4">
    <source>
        <dbReference type="ARBA" id="ARBA00022723"/>
    </source>
</evidence>
<dbReference type="InterPro" id="IPR017861">
    <property type="entry name" value="KAE1/TsaD"/>
</dbReference>
<dbReference type="SUPFAM" id="SSF53067">
    <property type="entry name" value="Actin-like ATPase domain"/>
    <property type="match status" value="2"/>
</dbReference>
<comment type="subcellular location">
    <subcellularLocation>
        <location evidence="7">Mitochondrion</location>
    </subcellularLocation>
</comment>
<dbReference type="PANTHER" id="PTHR11735">
    <property type="entry name" value="TRNA N6-ADENOSINE THREONYLCARBAMOYLTRANSFERASE"/>
    <property type="match status" value="1"/>
</dbReference>
<dbReference type="InterPro" id="IPR017860">
    <property type="entry name" value="Peptidase_M22_CS"/>
</dbReference>
<dbReference type="Pfam" id="PF00814">
    <property type="entry name" value="TsaD"/>
    <property type="match status" value="1"/>
</dbReference>
<dbReference type="GO" id="GO:0005739">
    <property type="term" value="C:mitochondrion"/>
    <property type="evidence" value="ECO:0007669"/>
    <property type="project" value="UniProtKB-SubCell"/>
</dbReference>
<dbReference type="EMBL" id="NHTK01001348">
    <property type="protein sequence ID" value="PPQ99715.1"/>
    <property type="molecule type" value="Genomic_DNA"/>
</dbReference>
<accession>A0A409Y993</accession>
<dbReference type="EC" id="2.3.1.234" evidence="1"/>
<dbReference type="FunCoup" id="A0A409Y993">
    <property type="interactions" value="331"/>
</dbReference>
<dbReference type="CDD" id="cd24134">
    <property type="entry name" value="ASKHA_NBD_OSGEPL1_QRI7_euk"/>
    <property type="match status" value="1"/>
</dbReference>
<dbReference type="STRING" id="181874.A0A409Y993"/>
<dbReference type="GO" id="GO:0061711">
    <property type="term" value="F:tRNA N(6)-L-threonylcarbamoyladenine synthase activity"/>
    <property type="evidence" value="ECO:0007669"/>
    <property type="project" value="UniProtKB-EC"/>
</dbReference>
<evidence type="ECO:0000256" key="1">
    <source>
        <dbReference type="ARBA" id="ARBA00012156"/>
    </source>
</evidence>
<evidence type="ECO:0000259" key="8">
    <source>
        <dbReference type="Pfam" id="PF00814"/>
    </source>
</evidence>
<evidence type="ECO:0000256" key="5">
    <source>
        <dbReference type="ARBA" id="ARBA00023315"/>
    </source>
</evidence>
<evidence type="ECO:0000256" key="3">
    <source>
        <dbReference type="ARBA" id="ARBA00022694"/>
    </source>
</evidence>
<dbReference type="Proteomes" id="UP000284842">
    <property type="component" value="Unassembled WGS sequence"/>
</dbReference>
<evidence type="ECO:0000256" key="2">
    <source>
        <dbReference type="ARBA" id="ARBA00022679"/>
    </source>
</evidence>
<comment type="subunit">
    <text evidence="7">Homodimer.</text>
</comment>
<dbReference type="PRINTS" id="PR00789">
    <property type="entry name" value="OSIALOPTASE"/>
</dbReference>
<feature type="domain" description="Gcp-like" evidence="8">
    <location>
        <begin position="48"/>
        <end position="343"/>
    </location>
</feature>
<evidence type="ECO:0000256" key="6">
    <source>
        <dbReference type="ARBA" id="ARBA00048117"/>
    </source>
</evidence>
<comment type="function">
    <text evidence="7">Required for the formation of a threonylcarbamoyl group on adenosine at position 37 (t(6)A37) in mitochondrial tRNAs that read codons beginning with adenine. Probably involved in the transfer of the threonylcarbamoyl moiety of threonylcarbamoyl-AMP (TC-AMP) to the N6 group of A37. Involved in mitochondrial genome maintenance.</text>
</comment>
<comment type="similarity">
    <text evidence="7">Belongs to the KAE1 / TsaD family.</text>
</comment>
<protein>
    <recommendedName>
        <fullName evidence="1">N(6)-L-threonylcarbamoyladenine synthase</fullName>
        <ecNumber evidence="1">2.3.1.234</ecNumber>
    </recommendedName>
</protein>
<evidence type="ECO:0000313" key="10">
    <source>
        <dbReference type="Proteomes" id="UP000284842"/>
    </source>
</evidence>
<dbReference type="InterPro" id="IPR043129">
    <property type="entry name" value="ATPase_NBD"/>
</dbReference>
<comment type="catalytic activity">
    <reaction evidence="6 7">
        <text>L-threonylcarbamoyladenylate + adenosine(37) in tRNA = N(6)-L-threonylcarbamoyladenosine(37) in tRNA + AMP + H(+)</text>
        <dbReference type="Rhea" id="RHEA:37059"/>
        <dbReference type="Rhea" id="RHEA-COMP:10162"/>
        <dbReference type="Rhea" id="RHEA-COMP:10163"/>
        <dbReference type="ChEBI" id="CHEBI:15378"/>
        <dbReference type="ChEBI" id="CHEBI:73682"/>
        <dbReference type="ChEBI" id="CHEBI:74411"/>
        <dbReference type="ChEBI" id="CHEBI:74418"/>
        <dbReference type="ChEBI" id="CHEBI:456215"/>
        <dbReference type="EC" id="2.3.1.234"/>
    </reaction>
</comment>
<dbReference type="PROSITE" id="PS01016">
    <property type="entry name" value="GLYCOPROTEASE"/>
    <property type="match status" value="1"/>
</dbReference>
<keyword evidence="7" id="KW-0496">Mitochondrion</keyword>
<dbReference type="NCBIfam" id="TIGR00329">
    <property type="entry name" value="gcp_kae1"/>
    <property type="match status" value="1"/>
</dbReference>
<keyword evidence="5 7" id="KW-0012">Acyltransferase</keyword>
<dbReference type="OrthoDB" id="10259622at2759"/>
<keyword evidence="3 7" id="KW-0819">tRNA processing</keyword>
<proteinExistence type="inferred from homology"/>
<dbReference type="PANTHER" id="PTHR11735:SF6">
    <property type="entry name" value="TRNA N6-ADENOSINE THREONYLCARBAMOYLTRANSFERASE, MITOCHONDRIAL"/>
    <property type="match status" value="1"/>
</dbReference>
<dbReference type="Gene3D" id="3.30.420.40">
    <property type="match status" value="2"/>
</dbReference>
<evidence type="ECO:0000256" key="7">
    <source>
        <dbReference type="HAMAP-Rule" id="MF_03179"/>
    </source>
</evidence>
<organism evidence="9 10">
    <name type="scientific">Panaeolus cyanescens</name>
    <dbReference type="NCBI Taxonomy" id="181874"/>
    <lineage>
        <taxon>Eukaryota</taxon>
        <taxon>Fungi</taxon>
        <taxon>Dikarya</taxon>
        <taxon>Basidiomycota</taxon>
        <taxon>Agaricomycotina</taxon>
        <taxon>Agaricomycetes</taxon>
        <taxon>Agaricomycetidae</taxon>
        <taxon>Agaricales</taxon>
        <taxon>Agaricineae</taxon>
        <taxon>Galeropsidaceae</taxon>
        <taxon>Panaeolus</taxon>
    </lineage>
</organism>
<comment type="cofactor">
    <cofactor evidence="7">
        <name>a divalent metal cation</name>
        <dbReference type="ChEBI" id="CHEBI:60240"/>
    </cofactor>
    <text evidence="7">Binds 1 divalent metal cation per subunit.</text>
</comment>
<dbReference type="HAMAP" id="MF_01445">
    <property type="entry name" value="TsaD"/>
    <property type="match status" value="1"/>
</dbReference>
<dbReference type="InterPro" id="IPR000905">
    <property type="entry name" value="Gcp-like_dom"/>
</dbReference>
<dbReference type="InterPro" id="IPR022450">
    <property type="entry name" value="TsaD"/>
</dbReference>
<reference evidence="9 10" key="1">
    <citation type="journal article" date="2018" name="Evol. Lett.">
        <title>Horizontal gene cluster transfer increased hallucinogenic mushroom diversity.</title>
        <authorList>
            <person name="Reynolds H.T."/>
            <person name="Vijayakumar V."/>
            <person name="Gluck-Thaler E."/>
            <person name="Korotkin H.B."/>
            <person name="Matheny P.B."/>
            <person name="Slot J.C."/>
        </authorList>
    </citation>
    <scope>NUCLEOTIDE SEQUENCE [LARGE SCALE GENOMIC DNA]</scope>
    <source>
        <strain evidence="9 10">2629</strain>
    </source>
</reference>
<keyword evidence="10" id="KW-1185">Reference proteome</keyword>
<name>A0A409Y993_9AGAR</name>
<sequence>MFRPPSSTFRGLCRRYYSSVKHRNFTVLALESSADDTCAAIVDSERRILSNVVIKQHDIHEAFGGIEPISAIHGHQQNMPVAIRRALDEASLDIVRDIDGIAFTRGPAGMPGCLSVGLNAAKGLAAALNKPLVGVNHMQAHALTALLTSPPSIGPQFPFLTLLISGGHTLLVLATSVRNFKILATSRDESIGRSFDKVSKLLRIKWTSLGPGHALEQFCAAEDGIDSEPLVPSPPFPRPLLGQLAFSYSGLHSHAKNTIADLGGIERINTATKRSIARGFQTAAISQLEEKLKLGLQWCQMRNIMIKHLVVSGGVASNQYLRKRCNRHFDLISYPDNAVMIGWTSVYRFLENDTDAYTIGLRSKWSLEEL</sequence>
<gene>
    <name evidence="9" type="ORF">CVT24_009698</name>
</gene>
<dbReference type="GO" id="GO:0046872">
    <property type="term" value="F:metal ion binding"/>
    <property type="evidence" value="ECO:0007669"/>
    <property type="project" value="UniProtKB-KW"/>
</dbReference>
<dbReference type="AlphaFoldDB" id="A0A409Y993"/>
<keyword evidence="2 7" id="KW-0808">Transferase</keyword>
<evidence type="ECO:0000313" key="9">
    <source>
        <dbReference type="EMBL" id="PPQ99715.1"/>
    </source>
</evidence>
<keyword evidence="4 7" id="KW-0479">Metal-binding</keyword>
<dbReference type="InParanoid" id="A0A409Y993"/>
<comment type="caution">
    <text evidence="9">The sequence shown here is derived from an EMBL/GenBank/DDBJ whole genome shotgun (WGS) entry which is preliminary data.</text>
</comment>